<evidence type="ECO:0000256" key="1">
    <source>
        <dbReference type="SAM" id="MobiDB-lite"/>
    </source>
</evidence>
<dbReference type="RefSeq" id="WP_267635632.1">
    <property type="nucleotide sequence ID" value="NZ_JAODIY010000001.1"/>
</dbReference>
<reference evidence="2 3" key="1">
    <citation type="journal article" date="2014" name="Int. J. Syst. Evol. Microbiol.">
        <title>Complete genome sequence of Corynebacterium casei LMG S-19264T (=DSM 44701T), isolated from a smear-ripened cheese.</title>
        <authorList>
            <consortium name="US DOE Joint Genome Institute (JGI-PGF)"/>
            <person name="Walter F."/>
            <person name="Albersmeier A."/>
            <person name="Kalinowski J."/>
            <person name="Ruckert C."/>
        </authorList>
    </citation>
    <scope>NUCLEOTIDE SEQUENCE [LARGE SCALE GENOMIC DNA]</scope>
    <source>
        <strain evidence="2 3">CGMCC 4.7215</strain>
    </source>
</reference>
<dbReference type="Proteomes" id="UP001596414">
    <property type="component" value="Unassembled WGS sequence"/>
</dbReference>
<sequence length="326" mass="35725">MPDTNESRKISRRKALQTTGALTVGCGVFSAIGTRIGSAEEIETADPSVLSDEPEYVDTVEVDIPNESPDHRTFERDGSLTVHWDGSSHNGDDEYEGWRHNFILSGGAAAESPAALWGKRYKVQGLDYGENLQASTYNDKFGSYPGPKDHPGVPSWLANPVMGAVADGIKNGAGTVFSGATELAEMMKVDKDNLDDSIERGFKYKHEIGGLIETGWEECCFFRHATYIANHPASGVQVKAGFLEKDGWAEEEFNLRFTGDQGDVVINSDGNLPQNTPSHPEDMTKEQREALGIKRVPKDADIPKTADNEEPSPEYVMTKNPMSIKR</sequence>
<comment type="caution">
    <text evidence="2">The sequence shown here is derived from an EMBL/GenBank/DDBJ whole genome shotgun (WGS) entry which is preliminary data.</text>
</comment>
<dbReference type="AlphaFoldDB" id="A0ABD5X950"/>
<gene>
    <name evidence="2" type="ORF">ACFQJ7_16350</name>
</gene>
<dbReference type="InterPro" id="IPR006311">
    <property type="entry name" value="TAT_signal"/>
</dbReference>
<feature type="region of interest" description="Disordered" evidence="1">
    <location>
        <begin position="270"/>
        <end position="326"/>
    </location>
</feature>
<dbReference type="EMBL" id="JBHSZQ010000051">
    <property type="protein sequence ID" value="MFC7127567.1"/>
    <property type="molecule type" value="Genomic_DNA"/>
</dbReference>
<protein>
    <submittedName>
        <fullName evidence="2">Uncharacterized protein</fullName>
    </submittedName>
</protein>
<accession>A0ABD5X950</accession>
<proteinExistence type="predicted"/>
<name>A0ABD5X950_9EURY</name>
<feature type="compositionally biased region" description="Basic and acidic residues" evidence="1">
    <location>
        <begin position="279"/>
        <end position="307"/>
    </location>
</feature>
<evidence type="ECO:0000313" key="3">
    <source>
        <dbReference type="Proteomes" id="UP001596414"/>
    </source>
</evidence>
<evidence type="ECO:0000313" key="2">
    <source>
        <dbReference type="EMBL" id="MFC7127567.1"/>
    </source>
</evidence>
<dbReference type="PROSITE" id="PS51318">
    <property type="entry name" value="TAT"/>
    <property type="match status" value="1"/>
</dbReference>
<organism evidence="2 3">
    <name type="scientific">Halovenus rubra</name>
    <dbReference type="NCBI Taxonomy" id="869890"/>
    <lineage>
        <taxon>Archaea</taxon>
        <taxon>Methanobacteriati</taxon>
        <taxon>Methanobacteriota</taxon>
        <taxon>Stenosarchaea group</taxon>
        <taxon>Halobacteria</taxon>
        <taxon>Halobacteriales</taxon>
        <taxon>Haloarculaceae</taxon>
        <taxon>Halovenus</taxon>
    </lineage>
</organism>